<evidence type="ECO:0000313" key="4">
    <source>
        <dbReference type="Proteomes" id="UP001596492"/>
    </source>
</evidence>
<dbReference type="Gene3D" id="3.40.50.300">
    <property type="entry name" value="P-loop containing nucleotide triphosphate hydrolases"/>
    <property type="match status" value="1"/>
</dbReference>
<dbReference type="PANTHER" id="PTHR30486:SF6">
    <property type="entry name" value="TYPE IV PILUS RETRACTATION ATPASE PILT"/>
    <property type="match status" value="1"/>
</dbReference>
<proteinExistence type="inferred from homology"/>
<dbReference type="InterPro" id="IPR027417">
    <property type="entry name" value="P-loop_NTPase"/>
</dbReference>
<dbReference type="CDD" id="cd01130">
    <property type="entry name" value="VirB11-like_ATPase"/>
    <property type="match status" value="1"/>
</dbReference>
<feature type="domain" description="Bacterial type II secretion system protein E" evidence="2">
    <location>
        <begin position="34"/>
        <end position="283"/>
    </location>
</feature>
<dbReference type="NCBIfam" id="TIGR02782">
    <property type="entry name" value="TrbB_P"/>
    <property type="match status" value="1"/>
</dbReference>
<dbReference type="InterPro" id="IPR014149">
    <property type="entry name" value="Conjug-transfer_TrbB"/>
</dbReference>
<evidence type="ECO:0000259" key="2">
    <source>
        <dbReference type="Pfam" id="PF00437"/>
    </source>
</evidence>
<comment type="caution">
    <text evidence="3">The sequence shown here is derived from an EMBL/GenBank/DDBJ whole genome shotgun (WGS) entry which is preliminary data.</text>
</comment>
<dbReference type="EMBL" id="JBHTBR010000009">
    <property type="protein sequence ID" value="MFC7293008.1"/>
    <property type="molecule type" value="Genomic_DNA"/>
</dbReference>
<name>A0ABW2IQ28_9PROT</name>
<dbReference type="InterPro" id="IPR050921">
    <property type="entry name" value="T4SS_GSP_E_ATPase"/>
</dbReference>
<dbReference type="Gene3D" id="3.30.450.90">
    <property type="match status" value="1"/>
</dbReference>
<dbReference type="SUPFAM" id="SSF52540">
    <property type="entry name" value="P-loop containing nucleoside triphosphate hydrolases"/>
    <property type="match status" value="1"/>
</dbReference>
<protein>
    <submittedName>
        <fullName evidence="3">P-type conjugative transfer ATPase TrbB</fullName>
    </submittedName>
</protein>
<dbReference type="InterPro" id="IPR001482">
    <property type="entry name" value="T2SS/T4SS_dom"/>
</dbReference>
<dbReference type="Proteomes" id="UP001596492">
    <property type="component" value="Unassembled WGS sequence"/>
</dbReference>
<evidence type="ECO:0000313" key="3">
    <source>
        <dbReference type="EMBL" id="MFC7293008.1"/>
    </source>
</evidence>
<organism evidence="3 4">
    <name type="scientific">Hirschia litorea</name>
    <dbReference type="NCBI Taxonomy" id="1199156"/>
    <lineage>
        <taxon>Bacteria</taxon>
        <taxon>Pseudomonadati</taxon>
        <taxon>Pseudomonadota</taxon>
        <taxon>Alphaproteobacteria</taxon>
        <taxon>Hyphomonadales</taxon>
        <taxon>Hyphomonadaceae</taxon>
        <taxon>Hirschia</taxon>
    </lineage>
</organism>
<reference evidence="4" key="1">
    <citation type="journal article" date="2019" name="Int. J. Syst. Evol. Microbiol.">
        <title>The Global Catalogue of Microorganisms (GCM) 10K type strain sequencing project: providing services to taxonomists for standard genome sequencing and annotation.</title>
        <authorList>
            <consortium name="The Broad Institute Genomics Platform"/>
            <consortium name="The Broad Institute Genome Sequencing Center for Infectious Disease"/>
            <person name="Wu L."/>
            <person name="Ma J."/>
        </authorList>
    </citation>
    <scope>NUCLEOTIDE SEQUENCE [LARGE SCALE GENOMIC DNA]</scope>
    <source>
        <strain evidence="4">CCUG 51308</strain>
    </source>
</reference>
<sequence length="332" mass="36162">MSHIETLKRRNQMLHTAFCPAIREALTEADTIEIMANPDGSIWIEKARIGIVVSDTRLEASDRERIIKLVASSVRENVDTTSPILSAELPNSGERFEGILPPVSEAPCFSIRKPANTPLGLNDYITLGCINSNGALALQNAVLEHDNILIAGGTSSGKTTFANALLAETAFQSDRVIILEDTRELRCTAPNAIALRTLKDRISLQQLVRSTLRLRPDRIVVGEVRGSEALDLLKAWNTGHPGGLTTLHANSARSALKRLEQLTQEAISHPPHQLIAEAIDVVVFMSRKDGVRSVEEVLRVTGYDGHDYLTTSLVSPSLSILNTDEVPCASSH</sequence>
<dbReference type="Pfam" id="PF00437">
    <property type="entry name" value="T2SSE"/>
    <property type="match status" value="1"/>
</dbReference>
<accession>A0ABW2IQ28</accession>
<evidence type="ECO:0000256" key="1">
    <source>
        <dbReference type="ARBA" id="ARBA00006611"/>
    </source>
</evidence>
<comment type="similarity">
    <text evidence="1">Belongs to the GSP E family.</text>
</comment>
<gene>
    <name evidence="3" type="primary">trbB</name>
    <name evidence="3" type="ORF">ACFQS8_15410</name>
</gene>
<keyword evidence="4" id="KW-1185">Reference proteome</keyword>
<dbReference type="RefSeq" id="WP_382169047.1">
    <property type="nucleotide sequence ID" value="NZ_JBHTBR010000009.1"/>
</dbReference>
<dbReference type="PANTHER" id="PTHR30486">
    <property type="entry name" value="TWITCHING MOTILITY PROTEIN PILT"/>
    <property type="match status" value="1"/>
</dbReference>